<dbReference type="GO" id="GO:0016787">
    <property type="term" value="F:hydrolase activity"/>
    <property type="evidence" value="ECO:0007669"/>
    <property type="project" value="UniProtKB-KW"/>
</dbReference>
<dbReference type="InterPro" id="IPR029058">
    <property type="entry name" value="AB_hydrolase_fold"/>
</dbReference>
<evidence type="ECO:0000256" key="3">
    <source>
        <dbReference type="SAM" id="Phobius"/>
    </source>
</evidence>
<dbReference type="Gene3D" id="3.40.50.1820">
    <property type="entry name" value="alpha/beta hydrolase"/>
    <property type="match status" value="1"/>
</dbReference>
<keyword evidence="3" id="KW-0472">Membrane</keyword>
<dbReference type="SUPFAM" id="SSF53474">
    <property type="entry name" value="alpha/beta-Hydrolases"/>
    <property type="match status" value="1"/>
</dbReference>
<dbReference type="AlphaFoldDB" id="A0A813IXV3"/>
<feature type="region of interest" description="Disordered" evidence="2">
    <location>
        <begin position="479"/>
        <end position="513"/>
    </location>
</feature>
<keyword evidence="1" id="KW-0378">Hydrolase</keyword>
<evidence type="ECO:0000256" key="1">
    <source>
        <dbReference type="ARBA" id="ARBA00022801"/>
    </source>
</evidence>
<dbReference type="EMBL" id="CAJNNW010019931">
    <property type="protein sequence ID" value="CAE8665441.1"/>
    <property type="molecule type" value="Genomic_DNA"/>
</dbReference>
<feature type="transmembrane region" description="Helical" evidence="3">
    <location>
        <begin position="58"/>
        <end position="78"/>
    </location>
</feature>
<feature type="domain" description="Alpha/beta hydrolase fold-3" evidence="4">
    <location>
        <begin position="267"/>
        <end position="476"/>
    </location>
</feature>
<comment type="caution">
    <text evidence="5">The sequence shown here is derived from an EMBL/GenBank/DDBJ whole genome shotgun (WGS) entry which is preliminary data.</text>
</comment>
<sequence length="565" mass="61707">LYRSKDMDLSGVFFRHSLLPGAIPMGAQAVVSPAPSGYAAWLRGRAGSAQRQNQTCQVVSLPVIFLWLFAWWGLWRLAVLSEPSAYVLSLAVATHLRIPPPFGQVPPLLDPLLTVLVTYALPCSVASIAVAVWLASQGYVLSWMWGRWLLAAVSLAVAHWRRVKASQRIQSLADSWSSSLPESTGESLTASGIVRRPRQPWLTRVHPYFYWFFSELPGRSPSQKVRITRLSAAETGCASSVDVWLSSGGEGEAGEASDVVRRRPVFFLIHGGAWRGGEARLSPQAPMLQALAAAGFLVVSCEYRRRDRWPAQLDDCRAALLWTCGSQAAQLGADASDLTIAGASAGGHIATLLMTELLRETVPAQLSIRVAILFYPAVDPGDRANATIRFPVSLPCFGVRRGLSTLSWFFEQFVLQRDGSLWPSAEPLEALCHTDRRLVRSWPPTLLVHGTFDGVVPIAQSELLLRNLAEASEEAACSENTSAGEGSCDSGESSTSNASRFNMSTHEVTSKPRRRECDELLAIPGGRHTFEIAPDGLTDACYDAALAWLQMTRLKPRQTQQSLSR</sequence>
<keyword evidence="3" id="KW-0812">Transmembrane</keyword>
<reference evidence="5" key="1">
    <citation type="submission" date="2021-02" db="EMBL/GenBank/DDBJ databases">
        <authorList>
            <person name="Dougan E. K."/>
            <person name="Rhodes N."/>
            <person name="Thang M."/>
            <person name="Chan C."/>
        </authorList>
    </citation>
    <scope>NUCLEOTIDE SEQUENCE</scope>
</reference>
<feature type="non-terminal residue" evidence="5">
    <location>
        <position position="565"/>
    </location>
</feature>
<dbReference type="PANTHER" id="PTHR48081">
    <property type="entry name" value="AB HYDROLASE SUPERFAMILY PROTEIN C4A8.06C"/>
    <property type="match status" value="1"/>
</dbReference>
<organism evidence="5 6">
    <name type="scientific">Polarella glacialis</name>
    <name type="common">Dinoflagellate</name>
    <dbReference type="NCBI Taxonomy" id="89957"/>
    <lineage>
        <taxon>Eukaryota</taxon>
        <taxon>Sar</taxon>
        <taxon>Alveolata</taxon>
        <taxon>Dinophyceae</taxon>
        <taxon>Suessiales</taxon>
        <taxon>Suessiaceae</taxon>
        <taxon>Polarella</taxon>
    </lineage>
</organism>
<dbReference type="InterPro" id="IPR013094">
    <property type="entry name" value="AB_hydrolase_3"/>
</dbReference>
<keyword evidence="3" id="KW-1133">Transmembrane helix</keyword>
<evidence type="ECO:0000313" key="5">
    <source>
        <dbReference type="EMBL" id="CAE8665441.1"/>
    </source>
</evidence>
<proteinExistence type="predicted"/>
<feature type="transmembrane region" description="Helical" evidence="3">
    <location>
        <begin position="140"/>
        <end position="160"/>
    </location>
</feature>
<name>A0A813IXV3_POLGL</name>
<feature type="compositionally biased region" description="Polar residues" evidence="2">
    <location>
        <begin position="480"/>
        <end position="507"/>
    </location>
</feature>
<dbReference type="InterPro" id="IPR050300">
    <property type="entry name" value="GDXG_lipolytic_enzyme"/>
</dbReference>
<feature type="transmembrane region" description="Helical" evidence="3">
    <location>
        <begin position="112"/>
        <end position="134"/>
    </location>
</feature>
<evidence type="ECO:0000256" key="2">
    <source>
        <dbReference type="SAM" id="MobiDB-lite"/>
    </source>
</evidence>
<evidence type="ECO:0000313" key="6">
    <source>
        <dbReference type="Proteomes" id="UP000626109"/>
    </source>
</evidence>
<accession>A0A813IXV3</accession>
<dbReference type="Pfam" id="PF07859">
    <property type="entry name" value="Abhydrolase_3"/>
    <property type="match status" value="1"/>
</dbReference>
<protein>
    <recommendedName>
        <fullName evidence="4">Alpha/beta hydrolase fold-3 domain-containing protein</fullName>
    </recommendedName>
</protein>
<evidence type="ECO:0000259" key="4">
    <source>
        <dbReference type="Pfam" id="PF07859"/>
    </source>
</evidence>
<dbReference type="Proteomes" id="UP000626109">
    <property type="component" value="Unassembled WGS sequence"/>
</dbReference>
<gene>
    <name evidence="5" type="ORF">PGLA2088_LOCUS15920</name>
</gene>